<sequence>MRTRLRTLHIGERTYTWRATIGQVDGDGADSHRCVRVRAWGAGKNGRALEADLLSKAVSVGWTPAATDGSYPEPADVRFLIVRALALGWDPGALGGTFRLTEEHEVELPGFLLTDRVRDAGARDPSARVAQANDRREGMDPGGPGRLR</sequence>
<reference evidence="2 3" key="1">
    <citation type="submission" date="2017-07" db="EMBL/GenBank/DDBJ databases">
        <title>Amycolatopsis thailandensis Genome sequencing and assembly.</title>
        <authorList>
            <person name="Kaur N."/>
            <person name="Mayilraj S."/>
        </authorList>
    </citation>
    <scope>NUCLEOTIDE SEQUENCE [LARGE SCALE GENOMIC DNA]</scope>
    <source>
        <strain evidence="2 3">JCM 16380</strain>
    </source>
</reference>
<dbReference type="AlphaFoldDB" id="A0A229SHW6"/>
<protein>
    <submittedName>
        <fullName evidence="2">Uncharacterized protein</fullName>
    </submittedName>
</protein>
<dbReference type="OrthoDB" id="3382829at2"/>
<name>A0A229SHW6_9PSEU</name>
<accession>A0A229SHW6</accession>
<proteinExistence type="predicted"/>
<feature type="region of interest" description="Disordered" evidence="1">
    <location>
        <begin position="122"/>
        <end position="148"/>
    </location>
</feature>
<evidence type="ECO:0000313" key="2">
    <source>
        <dbReference type="EMBL" id="OXM58463.1"/>
    </source>
</evidence>
<evidence type="ECO:0000256" key="1">
    <source>
        <dbReference type="SAM" id="MobiDB-lite"/>
    </source>
</evidence>
<organism evidence="2 3">
    <name type="scientific">Amycolatopsis thailandensis</name>
    <dbReference type="NCBI Taxonomy" id="589330"/>
    <lineage>
        <taxon>Bacteria</taxon>
        <taxon>Bacillati</taxon>
        <taxon>Actinomycetota</taxon>
        <taxon>Actinomycetes</taxon>
        <taxon>Pseudonocardiales</taxon>
        <taxon>Pseudonocardiaceae</taxon>
        <taxon>Amycolatopsis</taxon>
    </lineage>
</organism>
<keyword evidence="3" id="KW-1185">Reference proteome</keyword>
<comment type="caution">
    <text evidence="2">The sequence shown here is derived from an EMBL/GenBank/DDBJ whole genome shotgun (WGS) entry which is preliminary data.</text>
</comment>
<dbReference type="Proteomes" id="UP000215223">
    <property type="component" value="Unassembled WGS sequence"/>
</dbReference>
<evidence type="ECO:0000313" key="3">
    <source>
        <dbReference type="Proteomes" id="UP000215223"/>
    </source>
</evidence>
<dbReference type="RefSeq" id="WP_093932224.1">
    <property type="nucleotide sequence ID" value="NZ_NMQT01000011.1"/>
</dbReference>
<gene>
    <name evidence="2" type="ORF">CFP71_02660</name>
</gene>
<dbReference type="EMBL" id="NMQT01000011">
    <property type="protein sequence ID" value="OXM58463.1"/>
    <property type="molecule type" value="Genomic_DNA"/>
</dbReference>